<accession>A0A0C2DF25</accession>
<reference evidence="3 4" key="1">
    <citation type="submission" date="2013-12" db="EMBL/GenBank/DDBJ databases">
        <title>Draft genome of the parsitic nematode Ancylostoma duodenale.</title>
        <authorList>
            <person name="Mitreva M."/>
        </authorList>
    </citation>
    <scope>NUCLEOTIDE SEQUENCE [LARGE SCALE GENOMIC DNA]</scope>
    <source>
        <strain evidence="3 4">Zhejiang</strain>
    </source>
</reference>
<proteinExistence type="predicted"/>
<protein>
    <recommendedName>
        <fullName evidence="2">DNA2/NAM7 helicase helicase domain-containing protein</fullName>
    </recommendedName>
</protein>
<dbReference type="Proteomes" id="UP000054047">
    <property type="component" value="Unassembled WGS sequence"/>
</dbReference>
<dbReference type="EMBL" id="KN726339">
    <property type="protein sequence ID" value="KIH68583.1"/>
    <property type="molecule type" value="Genomic_DNA"/>
</dbReference>
<gene>
    <name evidence="3" type="ORF">ANCDUO_01070</name>
</gene>
<dbReference type="Pfam" id="PF13086">
    <property type="entry name" value="AAA_11"/>
    <property type="match status" value="1"/>
</dbReference>
<organism evidence="3 4">
    <name type="scientific">Ancylostoma duodenale</name>
    <dbReference type="NCBI Taxonomy" id="51022"/>
    <lineage>
        <taxon>Eukaryota</taxon>
        <taxon>Metazoa</taxon>
        <taxon>Ecdysozoa</taxon>
        <taxon>Nematoda</taxon>
        <taxon>Chromadorea</taxon>
        <taxon>Rhabditida</taxon>
        <taxon>Rhabditina</taxon>
        <taxon>Rhabditomorpha</taxon>
        <taxon>Strongyloidea</taxon>
        <taxon>Ancylostomatidae</taxon>
        <taxon>Ancylostomatinae</taxon>
        <taxon>Ancylostoma</taxon>
    </lineage>
</organism>
<dbReference type="SUPFAM" id="SSF52540">
    <property type="entry name" value="P-loop containing nucleoside triphosphate hydrolases"/>
    <property type="match status" value="1"/>
</dbReference>
<dbReference type="InterPro" id="IPR027417">
    <property type="entry name" value="P-loop_NTPase"/>
</dbReference>
<evidence type="ECO:0000259" key="2">
    <source>
        <dbReference type="Pfam" id="PF13086"/>
    </source>
</evidence>
<feature type="compositionally biased region" description="Basic and acidic residues" evidence="1">
    <location>
        <begin position="1"/>
        <end position="10"/>
    </location>
</feature>
<keyword evidence="4" id="KW-1185">Reference proteome</keyword>
<feature type="region of interest" description="Disordered" evidence="1">
    <location>
        <begin position="1"/>
        <end position="23"/>
    </location>
</feature>
<dbReference type="Gene3D" id="3.40.50.300">
    <property type="entry name" value="P-loop containing nucleotide triphosphate hydrolases"/>
    <property type="match status" value="1"/>
</dbReference>
<sequence length="318" mass="35436">MEILVKRDQGAEPSIPDANQARSGWSVGHTIGGAYDVDTFTGTITAIVQAGQTITVTALLARWDTPRWRRYISRSPNQQLAVGTYLAQEGDKANPTLSMLENCYLRESFQIGPPGPLSTRAILAQDIELQGVSVTREESITVATDSRPITLNQGQVNAVNLFRHRFPIMIVDSAYGAGKTVCTAVMTETAARQERQILVTSVQNNAVDVIAAKIAQLNSPHIRPVRFVSEKVIADTNRFVQYDLANLLETLHLTHADQLEEDEIEKFTHFAESRQQLREFVLTGTEPEVMRAEHSELLMLERNVSKRIKGLVEIFIRV</sequence>
<dbReference type="InterPro" id="IPR041677">
    <property type="entry name" value="DNA2/NAM7_AAA_11"/>
</dbReference>
<name>A0A0C2DF25_9BILA</name>
<feature type="domain" description="DNA2/NAM7 helicase helicase" evidence="2">
    <location>
        <begin position="151"/>
        <end position="308"/>
    </location>
</feature>
<dbReference type="OrthoDB" id="5869717at2759"/>
<evidence type="ECO:0000313" key="4">
    <source>
        <dbReference type="Proteomes" id="UP000054047"/>
    </source>
</evidence>
<dbReference type="GO" id="GO:0004386">
    <property type="term" value="F:helicase activity"/>
    <property type="evidence" value="ECO:0007669"/>
    <property type="project" value="InterPro"/>
</dbReference>
<evidence type="ECO:0000256" key="1">
    <source>
        <dbReference type="SAM" id="MobiDB-lite"/>
    </source>
</evidence>
<dbReference type="AlphaFoldDB" id="A0A0C2DF25"/>
<evidence type="ECO:0000313" key="3">
    <source>
        <dbReference type="EMBL" id="KIH68583.1"/>
    </source>
</evidence>